<protein>
    <submittedName>
        <fullName evidence="2">Jg21139 protein</fullName>
    </submittedName>
</protein>
<keyword evidence="3" id="KW-1185">Reference proteome</keyword>
<dbReference type="AlphaFoldDB" id="A0A8S4SMJ3"/>
<comment type="caution">
    <text evidence="2">The sequence shown here is derived from an EMBL/GenBank/DDBJ whole genome shotgun (WGS) entry which is preliminary data.</text>
</comment>
<dbReference type="EMBL" id="CAKXAJ010026482">
    <property type="protein sequence ID" value="CAH2268867.1"/>
    <property type="molecule type" value="Genomic_DNA"/>
</dbReference>
<proteinExistence type="predicted"/>
<evidence type="ECO:0000313" key="2">
    <source>
        <dbReference type="EMBL" id="CAH2268867.1"/>
    </source>
</evidence>
<dbReference type="Proteomes" id="UP000838756">
    <property type="component" value="Unassembled WGS sequence"/>
</dbReference>
<feature type="region of interest" description="Disordered" evidence="1">
    <location>
        <begin position="46"/>
        <end position="66"/>
    </location>
</feature>
<evidence type="ECO:0000256" key="1">
    <source>
        <dbReference type="SAM" id="MobiDB-lite"/>
    </source>
</evidence>
<name>A0A8S4SMJ3_9NEOP</name>
<accession>A0A8S4SMJ3</accession>
<dbReference type="OrthoDB" id="10522860at2759"/>
<evidence type="ECO:0000313" key="3">
    <source>
        <dbReference type="Proteomes" id="UP000838756"/>
    </source>
</evidence>
<reference evidence="2" key="1">
    <citation type="submission" date="2022-03" db="EMBL/GenBank/DDBJ databases">
        <authorList>
            <person name="Lindestad O."/>
        </authorList>
    </citation>
    <scope>NUCLEOTIDE SEQUENCE</scope>
</reference>
<gene>
    <name evidence="2" type="primary">jg21139</name>
    <name evidence="2" type="ORF">PAEG_LOCUS27173</name>
</gene>
<sequence length="82" mass="8966">MSSSNPAFCVQGRFADEVFCEVFDCSRTRVATDAYVLFGVGRRTDRSEAQAASESPPSLSPPPRSDVVMVEISSFPSEGRRM</sequence>
<organism evidence="2 3">
    <name type="scientific">Pararge aegeria aegeria</name>
    <dbReference type="NCBI Taxonomy" id="348720"/>
    <lineage>
        <taxon>Eukaryota</taxon>
        <taxon>Metazoa</taxon>
        <taxon>Ecdysozoa</taxon>
        <taxon>Arthropoda</taxon>
        <taxon>Hexapoda</taxon>
        <taxon>Insecta</taxon>
        <taxon>Pterygota</taxon>
        <taxon>Neoptera</taxon>
        <taxon>Endopterygota</taxon>
        <taxon>Lepidoptera</taxon>
        <taxon>Glossata</taxon>
        <taxon>Ditrysia</taxon>
        <taxon>Papilionoidea</taxon>
        <taxon>Nymphalidae</taxon>
        <taxon>Satyrinae</taxon>
        <taxon>Satyrini</taxon>
        <taxon>Parargina</taxon>
        <taxon>Pararge</taxon>
    </lineage>
</organism>